<dbReference type="InterPro" id="IPR002410">
    <property type="entry name" value="Peptidase_S33"/>
</dbReference>
<dbReference type="GO" id="GO:0004177">
    <property type="term" value="F:aminopeptidase activity"/>
    <property type="evidence" value="ECO:0007669"/>
    <property type="project" value="UniProtKB-UniRule"/>
</dbReference>
<dbReference type="Proteomes" id="UP000651452">
    <property type="component" value="Unassembled WGS sequence"/>
</dbReference>
<comment type="caution">
    <text evidence="12">The sequence shown here is derived from an EMBL/GenBank/DDBJ whole genome shotgun (WGS) entry which is preliminary data.</text>
</comment>
<sequence>MAQPSSVAGYQHEGAWDQGWLRVDDIHEVYYQQYGKTDGKPAMFLHGGPGARCSKANTAYFDPAEYRVILLDQRGCGKSRPTASLTNNTTWHVVSDVEALRKHLNINKWHVVFGGSWGSALALAYAQMHPDVVGSLILRGVCTARAVESRWLNSPRGAAMLFPDKFEPFINFLPEDERSDHIVSYHKRLMSDDTTISHPAVQAWNAWEVPLSTLYPDLNSVKYQESPGLLLQRARIEIHYIVNHSWLEDGQLLRKESIDKIKHIPTTIVQGRYDMVCPPTTAWELHKSWPETKLIWSEDAGHAASEPSTKEKLIEACQAHAKLSA</sequence>
<evidence type="ECO:0000259" key="11">
    <source>
        <dbReference type="Pfam" id="PF00561"/>
    </source>
</evidence>
<evidence type="ECO:0000256" key="2">
    <source>
        <dbReference type="ARBA" id="ARBA00004496"/>
    </source>
</evidence>
<dbReference type="PIRSF" id="PIRSF006431">
    <property type="entry name" value="Pept_S33"/>
    <property type="match status" value="1"/>
</dbReference>
<proteinExistence type="inferred from homology"/>
<comment type="subcellular location">
    <subcellularLocation>
        <location evidence="2 8">Cytoplasm</location>
    </subcellularLocation>
</comment>
<keyword evidence="7 8" id="KW-0378">Hydrolase</keyword>
<evidence type="ECO:0000256" key="6">
    <source>
        <dbReference type="ARBA" id="ARBA00022670"/>
    </source>
</evidence>
<evidence type="ECO:0000256" key="10">
    <source>
        <dbReference type="RuleBase" id="RU003421"/>
    </source>
</evidence>
<keyword evidence="5 8" id="KW-0963">Cytoplasm</keyword>
<dbReference type="PANTHER" id="PTHR43722:SF1">
    <property type="entry name" value="PROLINE IMINOPEPTIDASE"/>
    <property type="match status" value="1"/>
</dbReference>
<dbReference type="Gene3D" id="3.40.50.1820">
    <property type="entry name" value="alpha/beta hydrolase"/>
    <property type="match status" value="1"/>
</dbReference>
<dbReference type="InterPro" id="IPR005944">
    <property type="entry name" value="Pro_iminopeptidase"/>
</dbReference>
<dbReference type="InterPro" id="IPR000073">
    <property type="entry name" value="AB_hydrolase_1"/>
</dbReference>
<comment type="catalytic activity">
    <reaction evidence="1 8 10">
        <text>Release of N-terminal proline from a peptide.</text>
        <dbReference type="EC" id="3.4.11.5"/>
    </reaction>
</comment>
<dbReference type="NCBIfam" id="TIGR01249">
    <property type="entry name" value="pro_imino_pep_1"/>
    <property type="match status" value="1"/>
</dbReference>
<feature type="domain" description="AB hydrolase-1" evidence="11">
    <location>
        <begin position="43"/>
        <end position="305"/>
    </location>
</feature>
<dbReference type="SUPFAM" id="SSF53474">
    <property type="entry name" value="alpha/beta-Hydrolases"/>
    <property type="match status" value="1"/>
</dbReference>
<dbReference type="InterPro" id="IPR029058">
    <property type="entry name" value="AB_hydrolase_fold"/>
</dbReference>
<keyword evidence="6 8" id="KW-0645">Protease</keyword>
<evidence type="ECO:0000256" key="3">
    <source>
        <dbReference type="ARBA" id="ARBA00010088"/>
    </source>
</evidence>
<evidence type="ECO:0000313" key="13">
    <source>
        <dbReference type="Proteomes" id="UP000651452"/>
    </source>
</evidence>
<dbReference type="EC" id="3.4.11.5" evidence="8 10"/>
<gene>
    <name evidence="12" type="ORF">EKO04_008045</name>
</gene>
<dbReference type="EMBL" id="RZGK01000014">
    <property type="protein sequence ID" value="KAF9693926.1"/>
    <property type="molecule type" value="Genomic_DNA"/>
</dbReference>
<dbReference type="Pfam" id="PF00561">
    <property type="entry name" value="Abhydrolase_1"/>
    <property type="match status" value="1"/>
</dbReference>
<protein>
    <recommendedName>
        <fullName evidence="8 10">Proline iminopeptidase</fullName>
        <shortName evidence="8">PIP</shortName>
        <ecNumber evidence="8 10">3.4.11.5</ecNumber>
    </recommendedName>
    <alternativeName>
        <fullName evidence="8">Prolyl aminopeptidase</fullName>
    </alternativeName>
</protein>
<evidence type="ECO:0000256" key="8">
    <source>
        <dbReference type="PIRNR" id="PIRNR006431"/>
    </source>
</evidence>
<feature type="active site" description="Nucleophile" evidence="9">
    <location>
        <position position="116"/>
    </location>
</feature>
<dbReference type="GO" id="GO:0005737">
    <property type="term" value="C:cytoplasm"/>
    <property type="evidence" value="ECO:0007669"/>
    <property type="project" value="UniProtKB-SubCell"/>
</dbReference>
<accession>A0A8H7J1I8</accession>
<evidence type="ECO:0000256" key="7">
    <source>
        <dbReference type="ARBA" id="ARBA00022801"/>
    </source>
</evidence>
<dbReference type="GO" id="GO:0006508">
    <property type="term" value="P:proteolysis"/>
    <property type="evidence" value="ECO:0007669"/>
    <property type="project" value="UniProtKB-KW"/>
</dbReference>
<dbReference type="PRINTS" id="PR00793">
    <property type="entry name" value="PROAMNOPTASE"/>
</dbReference>
<name>A0A8H7J1I8_9PLEO</name>
<keyword evidence="4 8" id="KW-0031">Aminopeptidase</keyword>
<organism evidence="12 13">
    <name type="scientific">Ascochyta lentis</name>
    <dbReference type="NCBI Taxonomy" id="205686"/>
    <lineage>
        <taxon>Eukaryota</taxon>
        <taxon>Fungi</taxon>
        <taxon>Dikarya</taxon>
        <taxon>Ascomycota</taxon>
        <taxon>Pezizomycotina</taxon>
        <taxon>Dothideomycetes</taxon>
        <taxon>Pleosporomycetidae</taxon>
        <taxon>Pleosporales</taxon>
        <taxon>Pleosporineae</taxon>
        <taxon>Didymellaceae</taxon>
        <taxon>Ascochyta</taxon>
    </lineage>
</organism>
<keyword evidence="13" id="KW-1185">Reference proteome</keyword>
<feature type="active site" description="Proton donor" evidence="9">
    <location>
        <position position="302"/>
    </location>
</feature>
<evidence type="ECO:0000256" key="5">
    <source>
        <dbReference type="ARBA" id="ARBA00022490"/>
    </source>
</evidence>
<dbReference type="PANTHER" id="PTHR43722">
    <property type="entry name" value="PROLINE IMINOPEPTIDASE"/>
    <property type="match status" value="1"/>
</dbReference>
<evidence type="ECO:0000256" key="1">
    <source>
        <dbReference type="ARBA" id="ARBA00001585"/>
    </source>
</evidence>
<evidence type="ECO:0000256" key="9">
    <source>
        <dbReference type="PIRSR" id="PIRSR006431-1"/>
    </source>
</evidence>
<reference evidence="12" key="1">
    <citation type="submission" date="2018-12" db="EMBL/GenBank/DDBJ databases">
        <authorList>
            <person name="Syme R.A."/>
            <person name="Farfan-Caceres L."/>
            <person name="Lichtenzveig J."/>
        </authorList>
    </citation>
    <scope>NUCLEOTIDE SEQUENCE</scope>
    <source>
        <strain evidence="12">Al4</strain>
    </source>
</reference>
<dbReference type="AlphaFoldDB" id="A0A8H7J1I8"/>
<feature type="active site" evidence="9">
    <location>
        <position position="274"/>
    </location>
</feature>
<dbReference type="OrthoDB" id="10249433at2759"/>
<evidence type="ECO:0000313" key="12">
    <source>
        <dbReference type="EMBL" id="KAF9693926.1"/>
    </source>
</evidence>
<comment type="similarity">
    <text evidence="3 8 10">Belongs to the peptidase S33 family.</text>
</comment>
<evidence type="ECO:0000256" key="4">
    <source>
        <dbReference type="ARBA" id="ARBA00022438"/>
    </source>
</evidence>
<reference evidence="12" key="2">
    <citation type="submission" date="2020-09" db="EMBL/GenBank/DDBJ databases">
        <title>Reference genome assembly for Australian Ascochyta lentis isolate Al4.</title>
        <authorList>
            <person name="Lee R.C."/>
            <person name="Farfan-Caceres L.M."/>
            <person name="Debler J.W."/>
            <person name="Williams A.H."/>
            <person name="Henares B.M."/>
        </authorList>
    </citation>
    <scope>NUCLEOTIDE SEQUENCE</scope>
    <source>
        <strain evidence="12">Al4</strain>
    </source>
</reference>
<dbReference type="PRINTS" id="PR00111">
    <property type="entry name" value="ABHYDROLASE"/>
</dbReference>